<keyword evidence="8" id="KW-1185">Reference proteome</keyword>
<dbReference type="Proteomes" id="UP001141806">
    <property type="component" value="Unassembled WGS sequence"/>
</dbReference>
<keyword evidence="4" id="KW-0539">Nucleus</keyword>
<organism evidence="7 8">
    <name type="scientific">Protea cynaroides</name>
    <dbReference type="NCBI Taxonomy" id="273540"/>
    <lineage>
        <taxon>Eukaryota</taxon>
        <taxon>Viridiplantae</taxon>
        <taxon>Streptophyta</taxon>
        <taxon>Embryophyta</taxon>
        <taxon>Tracheophyta</taxon>
        <taxon>Spermatophyta</taxon>
        <taxon>Magnoliopsida</taxon>
        <taxon>Proteales</taxon>
        <taxon>Proteaceae</taxon>
        <taxon>Protea</taxon>
    </lineage>
</organism>
<dbReference type="AlphaFoldDB" id="A0A9Q0KXW5"/>
<dbReference type="CDD" id="cd18914">
    <property type="entry name" value="bHLH_AtORG2_like"/>
    <property type="match status" value="1"/>
</dbReference>
<dbReference type="InterPro" id="IPR015660">
    <property type="entry name" value="MASH1/Ascl1a-like"/>
</dbReference>
<dbReference type="InterPro" id="IPR011598">
    <property type="entry name" value="bHLH_dom"/>
</dbReference>
<keyword evidence="5" id="KW-0175">Coiled coil</keyword>
<dbReference type="PROSITE" id="PS50888">
    <property type="entry name" value="BHLH"/>
    <property type="match status" value="1"/>
</dbReference>
<dbReference type="InterPro" id="IPR036638">
    <property type="entry name" value="HLH_DNA-bd_sf"/>
</dbReference>
<dbReference type="PANTHER" id="PTHR13935:SF41">
    <property type="entry name" value="TRANSCRIPTION FACTOR ORG2-RELATED"/>
    <property type="match status" value="1"/>
</dbReference>
<dbReference type="OrthoDB" id="6106870at2759"/>
<dbReference type="SUPFAM" id="SSF47459">
    <property type="entry name" value="HLH, helix-loop-helix DNA-binding domain"/>
    <property type="match status" value="1"/>
</dbReference>
<evidence type="ECO:0000256" key="2">
    <source>
        <dbReference type="ARBA" id="ARBA00023125"/>
    </source>
</evidence>
<reference evidence="7" key="1">
    <citation type="journal article" date="2023" name="Plant J.">
        <title>The genome of the king protea, Protea cynaroides.</title>
        <authorList>
            <person name="Chang J."/>
            <person name="Duong T.A."/>
            <person name="Schoeman C."/>
            <person name="Ma X."/>
            <person name="Roodt D."/>
            <person name="Barker N."/>
            <person name="Li Z."/>
            <person name="Van de Peer Y."/>
            <person name="Mizrachi E."/>
        </authorList>
    </citation>
    <scope>NUCLEOTIDE SEQUENCE</scope>
    <source>
        <tissue evidence="7">Young leaves</tissue>
    </source>
</reference>
<dbReference type="SMART" id="SM00353">
    <property type="entry name" value="HLH"/>
    <property type="match status" value="1"/>
</dbReference>
<dbReference type="PANTHER" id="PTHR13935">
    <property type="entry name" value="ACHAETE-SCUTE TRANSCRIPTION FACTOR-RELATED"/>
    <property type="match status" value="1"/>
</dbReference>
<evidence type="ECO:0000313" key="8">
    <source>
        <dbReference type="Proteomes" id="UP001141806"/>
    </source>
</evidence>
<dbReference type="GO" id="GO:0042594">
    <property type="term" value="P:response to starvation"/>
    <property type="evidence" value="ECO:0007669"/>
    <property type="project" value="UniProtKB-ARBA"/>
</dbReference>
<dbReference type="EMBL" id="JAMYWD010000002">
    <property type="protein sequence ID" value="KAJ4978686.1"/>
    <property type="molecule type" value="Genomic_DNA"/>
</dbReference>
<dbReference type="Gene3D" id="4.10.280.10">
    <property type="entry name" value="Helix-loop-helix DNA-binding domain"/>
    <property type="match status" value="1"/>
</dbReference>
<evidence type="ECO:0000256" key="4">
    <source>
        <dbReference type="ARBA" id="ARBA00023242"/>
    </source>
</evidence>
<dbReference type="FunFam" id="4.10.280.10:FF:000074">
    <property type="entry name" value="Transcription factor ORG2"/>
    <property type="match status" value="1"/>
</dbReference>
<dbReference type="GO" id="GO:0090575">
    <property type="term" value="C:RNA polymerase II transcription regulator complex"/>
    <property type="evidence" value="ECO:0007669"/>
    <property type="project" value="TreeGrafter"/>
</dbReference>
<dbReference type="GO" id="GO:0000977">
    <property type="term" value="F:RNA polymerase II transcription regulatory region sequence-specific DNA binding"/>
    <property type="evidence" value="ECO:0007669"/>
    <property type="project" value="TreeGrafter"/>
</dbReference>
<evidence type="ECO:0000256" key="3">
    <source>
        <dbReference type="ARBA" id="ARBA00023163"/>
    </source>
</evidence>
<accession>A0A9Q0KXW5</accession>
<feature type="coiled-coil region" evidence="5">
    <location>
        <begin position="124"/>
        <end position="151"/>
    </location>
</feature>
<keyword evidence="3" id="KW-0804">Transcription</keyword>
<evidence type="ECO:0000256" key="5">
    <source>
        <dbReference type="SAM" id="Coils"/>
    </source>
</evidence>
<protein>
    <recommendedName>
        <fullName evidence="6">BHLH domain-containing protein</fullName>
    </recommendedName>
</protein>
<gene>
    <name evidence="7" type="ORF">NE237_009466</name>
</gene>
<dbReference type="GO" id="GO:0046983">
    <property type="term" value="F:protein dimerization activity"/>
    <property type="evidence" value="ECO:0007669"/>
    <property type="project" value="InterPro"/>
</dbReference>
<feature type="domain" description="BHLH" evidence="6">
    <location>
        <begin position="75"/>
        <end position="127"/>
    </location>
</feature>
<keyword evidence="1" id="KW-0805">Transcription regulation</keyword>
<dbReference type="GO" id="GO:0000981">
    <property type="term" value="F:DNA-binding transcription factor activity, RNA polymerase II-specific"/>
    <property type="evidence" value="ECO:0007669"/>
    <property type="project" value="TreeGrafter"/>
</dbReference>
<evidence type="ECO:0000256" key="1">
    <source>
        <dbReference type="ARBA" id="ARBA00023015"/>
    </source>
</evidence>
<name>A0A9Q0KXW5_9MAGN</name>
<evidence type="ECO:0000259" key="6">
    <source>
        <dbReference type="PROSITE" id="PS50888"/>
    </source>
</evidence>
<proteinExistence type="predicted"/>
<comment type="caution">
    <text evidence="7">The sequence shown here is derived from an EMBL/GenBank/DDBJ whole genome shotgun (WGS) entry which is preliminary data.</text>
</comment>
<keyword evidence="2" id="KW-0238">DNA-binding</keyword>
<evidence type="ECO:0000313" key="7">
    <source>
        <dbReference type="EMBL" id="KAJ4978686.1"/>
    </source>
</evidence>
<dbReference type="Pfam" id="PF00010">
    <property type="entry name" value="HLH"/>
    <property type="match status" value="1"/>
</dbReference>
<sequence>MLTLSSSLYSTHGWPLEEQMMNQGQQNTWTGKVPFLNCSSGETEALESSSLQFPSLQSQMGSIPSSAINNDPALIKKLNHNASERDRRKKLNNLYASLRSILPGTDQTRKLSIPVTISRVLKYIPELQNQVEKLIQRKQEILASLHKKEDRTRLDNQRNGIIRKSIPSVSVSQVEEREVMIQICASKNMRSPLSEVLINLEEEGLEVFNVSASTSSGEVVFYNLHLQMAENQKMNCEFLSQKLLSLCDSREELYS</sequence>